<dbReference type="Gene3D" id="3.40.50.1820">
    <property type="entry name" value="alpha/beta hydrolase"/>
    <property type="match status" value="1"/>
</dbReference>
<evidence type="ECO:0000313" key="2">
    <source>
        <dbReference type="EMBL" id="USY20544.1"/>
    </source>
</evidence>
<dbReference type="InterPro" id="IPR000073">
    <property type="entry name" value="AB_hydrolase_1"/>
</dbReference>
<protein>
    <submittedName>
        <fullName evidence="2">Alpha/beta hydrolase</fullName>
    </submittedName>
</protein>
<proteinExistence type="predicted"/>
<keyword evidence="3" id="KW-1185">Reference proteome</keyword>
<reference evidence="2" key="1">
    <citation type="submission" date="2022-06" db="EMBL/GenBank/DDBJ databases">
        <authorList>
            <person name="Ping M."/>
        </authorList>
    </citation>
    <scope>NUCLEOTIDE SEQUENCE</scope>
    <source>
        <strain evidence="2">JCM11759T</strain>
    </source>
</reference>
<name>A0ABY5DB37_9ACTN</name>
<dbReference type="GO" id="GO:0016787">
    <property type="term" value="F:hydrolase activity"/>
    <property type="evidence" value="ECO:0007669"/>
    <property type="project" value="UniProtKB-KW"/>
</dbReference>
<dbReference type="PANTHER" id="PTHR43798">
    <property type="entry name" value="MONOACYLGLYCEROL LIPASE"/>
    <property type="match status" value="1"/>
</dbReference>
<sequence length="210" mass="22899">MPLLRQLSGRVEAWGVDLPGYGKSTSPGGFLAVQELADALLEWTRAREMDRPCLLGVSMGSQVVAEAAARAPDDVGSVVLAAPTTDPRGRAWPLLGARLIWNNMLEGVDVLSYSVPDYWDAGTSRVLRSWAQSREHRIEQVLPDVSQPALVVWGTQDKVCSKAWVEEATRLLPRGRLVVLPGQYHALSSTGPRQLADAVQDFVGEREEAS</sequence>
<evidence type="ECO:0000259" key="1">
    <source>
        <dbReference type="Pfam" id="PF12697"/>
    </source>
</evidence>
<dbReference type="InterPro" id="IPR029058">
    <property type="entry name" value="AB_hydrolase_fold"/>
</dbReference>
<dbReference type="InterPro" id="IPR050266">
    <property type="entry name" value="AB_hydrolase_sf"/>
</dbReference>
<gene>
    <name evidence="2" type="ORF">NE857_02500</name>
</gene>
<feature type="domain" description="AB hydrolase-1" evidence="1">
    <location>
        <begin position="2"/>
        <end position="198"/>
    </location>
</feature>
<organism evidence="2 3">
    <name type="scientific">Nocardiopsis exhalans</name>
    <dbReference type="NCBI Taxonomy" id="163604"/>
    <lineage>
        <taxon>Bacteria</taxon>
        <taxon>Bacillati</taxon>
        <taxon>Actinomycetota</taxon>
        <taxon>Actinomycetes</taxon>
        <taxon>Streptosporangiales</taxon>
        <taxon>Nocardiopsidaceae</taxon>
        <taxon>Nocardiopsis</taxon>
    </lineage>
</organism>
<dbReference type="EMBL" id="CP099837">
    <property type="protein sequence ID" value="USY20544.1"/>
    <property type="molecule type" value="Genomic_DNA"/>
</dbReference>
<accession>A0ABY5DB37</accession>
<dbReference type="SUPFAM" id="SSF53474">
    <property type="entry name" value="alpha/beta-Hydrolases"/>
    <property type="match status" value="1"/>
</dbReference>
<keyword evidence="2" id="KW-0378">Hydrolase</keyword>
<evidence type="ECO:0000313" key="3">
    <source>
        <dbReference type="Proteomes" id="UP001055940"/>
    </source>
</evidence>
<dbReference type="RefSeq" id="WP_254419603.1">
    <property type="nucleotide sequence ID" value="NZ_BAAAJB010000017.1"/>
</dbReference>
<dbReference type="Proteomes" id="UP001055940">
    <property type="component" value="Chromosome"/>
</dbReference>
<dbReference type="Pfam" id="PF12697">
    <property type="entry name" value="Abhydrolase_6"/>
    <property type="match status" value="1"/>
</dbReference>